<evidence type="ECO:0000259" key="1">
    <source>
        <dbReference type="Pfam" id="PF00534"/>
    </source>
</evidence>
<dbReference type="RefSeq" id="WP_377097521.1">
    <property type="nucleotide sequence ID" value="NZ_JBHTHU010000001.1"/>
</dbReference>
<keyword evidence="2" id="KW-0328">Glycosyltransferase</keyword>
<dbReference type="Gene3D" id="3.40.50.2000">
    <property type="entry name" value="Glycogen Phosphorylase B"/>
    <property type="match status" value="2"/>
</dbReference>
<feature type="domain" description="Glycosyl transferase family 1" evidence="1">
    <location>
        <begin position="164"/>
        <end position="297"/>
    </location>
</feature>
<dbReference type="EC" id="2.4.-.-" evidence="2"/>
<protein>
    <submittedName>
        <fullName evidence="2">Glycosyltransferase</fullName>
        <ecNumber evidence="2">2.4.-.-</ecNumber>
    </submittedName>
</protein>
<sequence length="331" mass="37055">MRIAITADPFIPVPPHHYGGIERIIDFLVRGLIARGHDVLLVAHKDSTIDAPLLAYPDGKGHSGNIISLSGLRHFNPDIIHSFSRLAYLLPFMRSPVPKLMSYQREPTIRQVKLAKMLIRSLSFTGCSNYISDKIRPYADVETVYNGLDMTKFTFRERVSPDAPLLFLGRIEFIKGTHIAIKVAKRAGKRLVIAGNIPENEQRYFADEIQPHLDENVEYAGPVNDEEKSKLLGKGLALLMPIQWNEPFGIVMVEAMACGTPVIGFGTGAVPEVIQNDLNGFVCANEGEMIDRVHQINQIDRTAVFEDCQRRFSADAIVDHYLSIYEKLVTT</sequence>
<dbReference type="SUPFAM" id="SSF53756">
    <property type="entry name" value="UDP-Glycosyltransferase/glycogen phosphorylase"/>
    <property type="match status" value="1"/>
</dbReference>
<dbReference type="PANTHER" id="PTHR45947">
    <property type="entry name" value="SULFOQUINOVOSYL TRANSFERASE SQD2"/>
    <property type="match status" value="1"/>
</dbReference>
<dbReference type="EMBL" id="JBHTHU010000001">
    <property type="protein sequence ID" value="MFD0749295.1"/>
    <property type="molecule type" value="Genomic_DNA"/>
</dbReference>
<keyword evidence="3" id="KW-1185">Reference proteome</keyword>
<keyword evidence="2" id="KW-0808">Transferase</keyword>
<evidence type="ECO:0000313" key="2">
    <source>
        <dbReference type="EMBL" id="MFD0749295.1"/>
    </source>
</evidence>
<comment type="caution">
    <text evidence="2">The sequence shown here is derived from an EMBL/GenBank/DDBJ whole genome shotgun (WGS) entry which is preliminary data.</text>
</comment>
<dbReference type="InterPro" id="IPR001296">
    <property type="entry name" value="Glyco_trans_1"/>
</dbReference>
<gene>
    <name evidence="2" type="ORF">ACFQZS_04020</name>
</gene>
<proteinExistence type="predicted"/>
<organism evidence="2 3">
    <name type="scientific">Mucilaginibacter calamicampi</name>
    <dbReference type="NCBI Taxonomy" id="1302352"/>
    <lineage>
        <taxon>Bacteria</taxon>
        <taxon>Pseudomonadati</taxon>
        <taxon>Bacteroidota</taxon>
        <taxon>Sphingobacteriia</taxon>
        <taxon>Sphingobacteriales</taxon>
        <taxon>Sphingobacteriaceae</taxon>
        <taxon>Mucilaginibacter</taxon>
    </lineage>
</organism>
<name>A0ABW2YTJ1_9SPHI</name>
<evidence type="ECO:0000313" key="3">
    <source>
        <dbReference type="Proteomes" id="UP001596958"/>
    </source>
</evidence>
<dbReference type="PANTHER" id="PTHR45947:SF3">
    <property type="entry name" value="SULFOQUINOVOSYL TRANSFERASE SQD2"/>
    <property type="match status" value="1"/>
</dbReference>
<dbReference type="GO" id="GO:0016757">
    <property type="term" value="F:glycosyltransferase activity"/>
    <property type="evidence" value="ECO:0007669"/>
    <property type="project" value="UniProtKB-KW"/>
</dbReference>
<dbReference type="Proteomes" id="UP001596958">
    <property type="component" value="Unassembled WGS sequence"/>
</dbReference>
<dbReference type="Pfam" id="PF00534">
    <property type="entry name" value="Glycos_transf_1"/>
    <property type="match status" value="1"/>
</dbReference>
<reference evidence="3" key="1">
    <citation type="journal article" date="2019" name="Int. J. Syst. Evol. Microbiol.">
        <title>The Global Catalogue of Microorganisms (GCM) 10K type strain sequencing project: providing services to taxonomists for standard genome sequencing and annotation.</title>
        <authorList>
            <consortium name="The Broad Institute Genomics Platform"/>
            <consortium name="The Broad Institute Genome Sequencing Center for Infectious Disease"/>
            <person name="Wu L."/>
            <person name="Ma J."/>
        </authorList>
    </citation>
    <scope>NUCLEOTIDE SEQUENCE [LARGE SCALE GENOMIC DNA]</scope>
    <source>
        <strain evidence="3">CCUG 63418</strain>
    </source>
</reference>
<accession>A0ABW2YTJ1</accession>
<dbReference type="InterPro" id="IPR050194">
    <property type="entry name" value="Glycosyltransferase_grp1"/>
</dbReference>